<evidence type="ECO:0000313" key="2">
    <source>
        <dbReference type="Proteomes" id="UP001148629"/>
    </source>
</evidence>
<proteinExistence type="predicted"/>
<accession>A0ACC1RRD7</accession>
<reference evidence="1" key="1">
    <citation type="submission" date="2022-08" db="EMBL/GenBank/DDBJ databases">
        <title>Genome Sequence of Fusarium decemcellulare.</title>
        <authorList>
            <person name="Buettner E."/>
        </authorList>
    </citation>
    <scope>NUCLEOTIDE SEQUENCE</scope>
    <source>
        <strain evidence="1">Babe19</strain>
    </source>
</reference>
<dbReference type="Proteomes" id="UP001148629">
    <property type="component" value="Unassembled WGS sequence"/>
</dbReference>
<evidence type="ECO:0000313" key="1">
    <source>
        <dbReference type="EMBL" id="KAJ3522945.1"/>
    </source>
</evidence>
<comment type="caution">
    <text evidence="1">The sequence shown here is derived from an EMBL/GenBank/DDBJ whole genome shotgun (WGS) entry which is preliminary data.</text>
</comment>
<name>A0ACC1RRD7_9HYPO</name>
<organism evidence="1 2">
    <name type="scientific">Fusarium decemcellulare</name>
    <dbReference type="NCBI Taxonomy" id="57161"/>
    <lineage>
        <taxon>Eukaryota</taxon>
        <taxon>Fungi</taxon>
        <taxon>Dikarya</taxon>
        <taxon>Ascomycota</taxon>
        <taxon>Pezizomycotina</taxon>
        <taxon>Sordariomycetes</taxon>
        <taxon>Hypocreomycetidae</taxon>
        <taxon>Hypocreales</taxon>
        <taxon>Nectriaceae</taxon>
        <taxon>Fusarium</taxon>
        <taxon>Fusarium decemcellulare species complex</taxon>
    </lineage>
</organism>
<sequence length="1025" mass="115153">MVQQVYYELSWSILSTIGIANLLFGLLVAGITSFSPVSIVPIATSAAGAVANGLCYYAYYTESPLKGQAVASVLSDVLWMIQEAGLSFYSYIILSRVLRHRQWYIFASLFWFMIVAIAALRVVIAAVRARRILNEAEGEQSVINNLHMGYFVLIALLECLSSFFLLRVFSSAKSTSLKAAIKAGLFRYLMRSTEVRLALLAVLGIMRAVTYSFQTASQSATNIASQIDRFAYGMECMFPVMMLIDILASKVVFHNQVYGSSSHSRHPGGYPRRQFIGGNDLILTTNQGENIVEVQGGDPNNDRTSSQERIISRKEHRKPSYDIDMEEMNPKQIGISKTVEFAHRVCTLSHPSRLRIHTQTSLQSRKKAPSFEPSPQQQEIVELSRKKNVVVSARPGSGKTATAEAIVAANPDKQVGVFTYSRELQQSTHKRLRKYGNCRVFTFHGMAGKLFNTVVKDDMELWEQRRRVLLTKQPPLWDHIPFDIIVLDEFQDCTELIFWLTSCFILANQRAVEGEAARLVVLGDERQSIYSFHDADSRYLTRAPELLSPITPYPWARLSLSQSFRLSHPQTRFINDVLLGGEPYIVRSKASPKPIVVRCNPYDSRQLIPELIRLIELYGTKNTAIIAPQIRNNRPLSRLVNTLSKTGVRIDVPRSDEAASDHKVTRNKLRVSTIHQFKGSEQDLIILFGIESSFFKYMGRDLPDDRCPNEIFNLMPFVSVEALYNTSEIVNLTENQADIRPPDAPGRPLELGLTLPRSTSVQDMARYMPDEVLDDIVNDHLDVRHHSLSLPDIDMETVVESEPGNRFYEAVGDLNGLVVAASCELEVAGTLKTLGINDDAVINAMPSMKNHAFDWIKPTELVKARKRCSKELTHLATDFTFEVRVEEEFVVDGQTTQIQGQIDVVGVSSSSDNNGGGGNDDGDGDRKTALIIWEIKFVSQLSKVHVVQACVYAYLVALKSGKVPRILLYNVRNREKLEITPLNGQEGLRSMIETILRHKYTAKGEMEDKEFADMCAKTMREVQEI</sequence>
<dbReference type="EMBL" id="JANRMS010002347">
    <property type="protein sequence ID" value="KAJ3522945.1"/>
    <property type="molecule type" value="Genomic_DNA"/>
</dbReference>
<protein>
    <submittedName>
        <fullName evidence="1">Uncharacterized protein</fullName>
    </submittedName>
</protein>
<keyword evidence="2" id="KW-1185">Reference proteome</keyword>
<gene>
    <name evidence="1" type="ORF">NM208_g12649</name>
</gene>